<evidence type="ECO:0000256" key="12">
    <source>
        <dbReference type="ARBA" id="ARBA00023306"/>
    </source>
</evidence>
<evidence type="ECO:0000256" key="3">
    <source>
        <dbReference type="ARBA" id="ARBA00022475"/>
    </source>
</evidence>
<dbReference type="EMBL" id="BBIO01000005">
    <property type="protein sequence ID" value="GAK44878.1"/>
    <property type="molecule type" value="Genomic_DNA"/>
</dbReference>
<comment type="subcellular location">
    <subcellularLocation>
        <location evidence="1">Cell membrane</location>
        <topology evidence="1">Multi-pass membrane protein</topology>
    </subcellularLocation>
</comment>
<keyword evidence="10 21" id="KW-1133">Transmembrane helix</keyword>
<feature type="transmembrane region" description="Helical" evidence="21">
    <location>
        <begin position="56"/>
        <end position="78"/>
    </location>
</feature>
<evidence type="ECO:0000256" key="9">
    <source>
        <dbReference type="ARBA" id="ARBA00022984"/>
    </source>
</evidence>
<keyword evidence="8" id="KW-0133">Cell shape</keyword>
<reference evidence="22 23" key="1">
    <citation type="submission" date="2014-07" db="EMBL/GenBank/DDBJ databases">
        <title>Tepidicaulis marinum gen. nov., sp. nov., a novel marine bacterium denitrifying nitrate to nitrous oxide strictly under microaerobic conditions.</title>
        <authorList>
            <person name="Takeuchi M."/>
            <person name="Yamagishi T."/>
            <person name="Kamagata Y."/>
            <person name="Oshima K."/>
            <person name="Hattori M."/>
            <person name="Katayama T."/>
            <person name="Hanada S."/>
            <person name="Tamaki H."/>
            <person name="Marumo K."/>
            <person name="Maeda H."/>
            <person name="Nedachi M."/>
            <person name="Iwasaki W."/>
            <person name="Suwa Y."/>
            <person name="Sakata S."/>
        </authorList>
    </citation>
    <scope>NUCLEOTIDE SEQUENCE [LARGE SCALE GENOMIC DNA]</scope>
    <source>
        <strain evidence="22 23">MA2</strain>
    </source>
</reference>
<accession>A0A081BA10</accession>
<dbReference type="GO" id="GO:0008360">
    <property type="term" value="P:regulation of cell shape"/>
    <property type="evidence" value="ECO:0007669"/>
    <property type="project" value="UniProtKB-KW"/>
</dbReference>
<evidence type="ECO:0000256" key="1">
    <source>
        <dbReference type="ARBA" id="ARBA00004651"/>
    </source>
</evidence>
<comment type="caution">
    <text evidence="22">The sequence shown here is derived from an EMBL/GenBank/DDBJ whole genome shotgun (WGS) entry which is preliminary data.</text>
</comment>
<evidence type="ECO:0000256" key="2">
    <source>
        <dbReference type="ARBA" id="ARBA00004752"/>
    </source>
</evidence>
<dbReference type="GO" id="GO:0071555">
    <property type="term" value="P:cell wall organization"/>
    <property type="evidence" value="ECO:0007669"/>
    <property type="project" value="UniProtKB-KW"/>
</dbReference>
<organism evidence="22 23">
    <name type="scientific">Tepidicaulis marinus</name>
    <dbReference type="NCBI Taxonomy" id="1333998"/>
    <lineage>
        <taxon>Bacteria</taxon>
        <taxon>Pseudomonadati</taxon>
        <taxon>Pseudomonadota</taxon>
        <taxon>Alphaproteobacteria</taxon>
        <taxon>Hyphomicrobiales</taxon>
        <taxon>Parvibaculaceae</taxon>
        <taxon>Tepidicaulis</taxon>
    </lineage>
</organism>
<dbReference type="GO" id="GO:0005886">
    <property type="term" value="C:plasma membrane"/>
    <property type="evidence" value="ECO:0007669"/>
    <property type="project" value="UniProtKB-SubCell"/>
</dbReference>
<feature type="transmembrane region" description="Helical" evidence="21">
    <location>
        <begin position="170"/>
        <end position="186"/>
    </location>
</feature>
<keyword evidence="13" id="KW-0961">Cell wall biogenesis/degradation</keyword>
<dbReference type="RefSeq" id="WP_045444842.1">
    <property type="nucleotide sequence ID" value="NZ_BBIO01000005.1"/>
</dbReference>
<dbReference type="AlphaFoldDB" id="A0A081BA10"/>
<dbReference type="GO" id="GO:0009252">
    <property type="term" value="P:peptidoglycan biosynthetic process"/>
    <property type="evidence" value="ECO:0007669"/>
    <property type="project" value="UniProtKB-KW"/>
</dbReference>
<evidence type="ECO:0000256" key="14">
    <source>
        <dbReference type="ARBA" id="ARBA00032370"/>
    </source>
</evidence>
<dbReference type="eggNOG" id="COG0772">
    <property type="taxonomic scope" value="Bacteria"/>
</dbReference>
<feature type="transmembrane region" description="Helical" evidence="21">
    <location>
        <begin position="341"/>
        <end position="362"/>
    </location>
</feature>
<name>A0A081BA10_9HYPH</name>
<keyword evidence="12" id="KW-0131">Cell cycle</keyword>
<dbReference type="Proteomes" id="UP000028702">
    <property type="component" value="Unassembled WGS sequence"/>
</dbReference>
<evidence type="ECO:0000256" key="7">
    <source>
        <dbReference type="ARBA" id="ARBA00022692"/>
    </source>
</evidence>
<gene>
    <name evidence="22" type="ORF">M2A_1377</name>
</gene>
<dbReference type="GO" id="GO:0051301">
    <property type="term" value="P:cell division"/>
    <property type="evidence" value="ECO:0007669"/>
    <property type="project" value="UniProtKB-KW"/>
</dbReference>
<dbReference type="GO" id="GO:0032153">
    <property type="term" value="C:cell division site"/>
    <property type="evidence" value="ECO:0007669"/>
    <property type="project" value="TreeGrafter"/>
</dbReference>
<dbReference type="EC" id="2.4.99.28" evidence="19"/>
<feature type="transmembrane region" description="Helical" evidence="21">
    <location>
        <begin position="147"/>
        <end position="164"/>
    </location>
</feature>
<keyword evidence="5" id="KW-0328">Glycosyltransferase</keyword>
<evidence type="ECO:0000313" key="23">
    <source>
        <dbReference type="Proteomes" id="UP000028702"/>
    </source>
</evidence>
<keyword evidence="7 21" id="KW-0812">Transmembrane</keyword>
<keyword evidence="9" id="KW-0573">Peptidoglycan synthesis</keyword>
<evidence type="ECO:0000313" key="22">
    <source>
        <dbReference type="EMBL" id="GAK44878.1"/>
    </source>
</evidence>
<feature type="transmembrane region" description="Helical" evidence="21">
    <location>
        <begin position="275"/>
        <end position="292"/>
    </location>
</feature>
<proteinExistence type="inferred from homology"/>
<keyword evidence="3" id="KW-1003">Cell membrane</keyword>
<evidence type="ECO:0000256" key="13">
    <source>
        <dbReference type="ARBA" id="ARBA00023316"/>
    </source>
</evidence>
<dbReference type="PANTHER" id="PTHR30474:SF2">
    <property type="entry name" value="PEPTIDOGLYCAN GLYCOSYLTRANSFERASE FTSW-RELATED"/>
    <property type="match status" value="1"/>
</dbReference>
<evidence type="ECO:0000256" key="20">
    <source>
        <dbReference type="ARBA" id="ARBA00049902"/>
    </source>
</evidence>
<dbReference type="Pfam" id="PF01098">
    <property type="entry name" value="FTSW_RODA_SPOVE"/>
    <property type="match status" value="1"/>
</dbReference>
<evidence type="ECO:0000256" key="16">
    <source>
        <dbReference type="ARBA" id="ARBA00038053"/>
    </source>
</evidence>
<keyword evidence="23" id="KW-1185">Reference proteome</keyword>
<evidence type="ECO:0000256" key="11">
    <source>
        <dbReference type="ARBA" id="ARBA00023136"/>
    </source>
</evidence>
<feature type="transmembrane region" description="Helical" evidence="21">
    <location>
        <begin position="304"/>
        <end position="329"/>
    </location>
</feature>
<protein>
    <recommendedName>
        <fullName evidence="17">Probable peptidoglycan glycosyltransferase FtsW</fullName>
        <ecNumber evidence="19">2.4.99.28</ecNumber>
    </recommendedName>
    <alternativeName>
        <fullName evidence="18">Cell division protein FtsW</fullName>
    </alternativeName>
    <alternativeName>
        <fullName evidence="15">Cell wall polymerase</fullName>
    </alternativeName>
    <alternativeName>
        <fullName evidence="14">Peptidoglycan polymerase</fullName>
    </alternativeName>
</protein>
<dbReference type="STRING" id="1333998.M2A_1377"/>
<sequence>MMRLSRTNRTPLSEWWWTVDRWTLLAIAGLIVLGIVLSLAASPAVAQRLNLPNFHFVYRQMIFLAPALVILIGVSMLSVRQVRRLALIVFGGAFFLMLATLVAGPEIKGATRWLSIGPFSIQPSEFMKPAFAVLVAWLFAEGARKKIAGVPLALALYGAIALLLVLQPDFGQLSLVTIILVALFFFSGLSWFWIGSIGTVALAGALMAYSFVPHVTSRVDRFINPESGDTYQIDRALDAFKAGGFLGRGPGEGEVKRILPDAHTDFIFAVAAEEYGVFAGLMIIGLFGFIVVRTLMRARGESDLFVQLAASGLVLLIGVQALINMAVNVNLLPAKGMTLPFISYGGSSLLAVALTLGMLLALTRRRAGASLAQPMAMGRAFA</sequence>
<evidence type="ECO:0000256" key="15">
    <source>
        <dbReference type="ARBA" id="ARBA00033270"/>
    </source>
</evidence>
<keyword evidence="11 21" id="KW-0472">Membrane</keyword>
<comment type="catalytic activity">
    <reaction evidence="20">
        <text>[GlcNAc-(1-&gt;4)-Mur2Ac(oyl-L-Ala-gamma-D-Glu-L-Lys-D-Ala-D-Ala)](n)-di-trans,octa-cis-undecaprenyl diphosphate + beta-D-GlcNAc-(1-&gt;4)-Mur2Ac(oyl-L-Ala-gamma-D-Glu-L-Lys-D-Ala-D-Ala)-di-trans,octa-cis-undecaprenyl diphosphate = [GlcNAc-(1-&gt;4)-Mur2Ac(oyl-L-Ala-gamma-D-Glu-L-Lys-D-Ala-D-Ala)](n+1)-di-trans,octa-cis-undecaprenyl diphosphate + di-trans,octa-cis-undecaprenyl diphosphate + H(+)</text>
        <dbReference type="Rhea" id="RHEA:23708"/>
        <dbReference type="Rhea" id="RHEA-COMP:9602"/>
        <dbReference type="Rhea" id="RHEA-COMP:9603"/>
        <dbReference type="ChEBI" id="CHEBI:15378"/>
        <dbReference type="ChEBI" id="CHEBI:58405"/>
        <dbReference type="ChEBI" id="CHEBI:60033"/>
        <dbReference type="ChEBI" id="CHEBI:78435"/>
        <dbReference type="EC" id="2.4.99.28"/>
    </reaction>
</comment>
<dbReference type="InterPro" id="IPR013437">
    <property type="entry name" value="FtsW"/>
</dbReference>
<dbReference type="GO" id="GO:0008955">
    <property type="term" value="F:peptidoglycan glycosyltransferase activity"/>
    <property type="evidence" value="ECO:0007669"/>
    <property type="project" value="UniProtKB-EC"/>
</dbReference>
<dbReference type="NCBIfam" id="TIGR02614">
    <property type="entry name" value="ftsW"/>
    <property type="match status" value="1"/>
</dbReference>
<evidence type="ECO:0000256" key="6">
    <source>
        <dbReference type="ARBA" id="ARBA00022679"/>
    </source>
</evidence>
<feature type="transmembrane region" description="Helical" evidence="21">
    <location>
        <begin position="85"/>
        <end position="104"/>
    </location>
</feature>
<evidence type="ECO:0000256" key="10">
    <source>
        <dbReference type="ARBA" id="ARBA00022989"/>
    </source>
</evidence>
<evidence type="ECO:0000256" key="17">
    <source>
        <dbReference type="ARBA" id="ARBA00041185"/>
    </source>
</evidence>
<dbReference type="GO" id="GO:0015648">
    <property type="term" value="F:lipid-linked peptidoglycan transporter activity"/>
    <property type="evidence" value="ECO:0007669"/>
    <property type="project" value="TreeGrafter"/>
</dbReference>
<dbReference type="InterPro" id="IPR001182">
    <property type="entry name" value="FtsW/RodA"/>
</dbReference>
<comment type="similarity">
    <text evidence="16">Belongs to the SEDS family. FtsW subfamily.</text>
</comment>
<dbReference type="PANTHER" id="PTHR30474">
    <property type="entry name" value="CELL CYCLE PROTEIN"/>
    <property type="match status" value="1"/>
</dbReference>
<evidence type="ECO:0000256" key="4">
    <source>
        <dbReference type="ARBA" id="ARBA00022618"/>
    </source>
</evidence>
<evidence type="ECO:0000256" key="5">
    <source>
        <dbReference type="ARBA" id="ARBA00022676"/>
    </source>
</evidence>
<evidence type="ECO:0000256" key="21">
    <source>
        <dbReference type="SAM" id="Phobius"/>
    </source>
</evidence>
<evidence type="ECO:0000256" key="19">
    <source>
        <dbReference type="ARBA" id="ARBA00044770"/>
    </source>
</evidence>
<comment type="pathway">
    <text evidence="2">Cell wall biogenesis; peptidoglycan biosynthesis.</text>
</comment>
<keyword evidence="4 22" id="KW-0132">Cell division</keyword>
<evidence type="ECO:0000256" key="8">
    <source>
        <dbReference type="ARBA" id="ARBA00022960"/>
    </source>
</evidence>
<keyword evidence="6" id="KW-0808">Transferase</keyword>
<evidence type="ECO:0000256" key="18">
    <source>
        <dbReference type="ARBA" id="ARBA00041418"/>
    </source>
</evidence>